<organism evidence="3 4">
    <name type="scientific">Isoptericola sediminis</name>
    <dbReference type="NCBI Taxonomy" id="2733572"/>
    <lineage>
        <taxon>Bacteria</taxon>
        <taxon>Bacillati</taxon>
        <taxon>Actinomycetota</taxon>
        <taxon>Actinomycetes</taxon>
        <taxon>Micrococcales</taxon>
        <taxon>Promicromonosporaceae</taxon>
        <taxon>Isoptericola</taxon>
    </lineage>
</organism>
<feature type="domain" description="TadE-like" evidence="2">
    <location>
        <begin position="22"/>
        <end position="64"/>
    </location>
</feature>
<keyword evidence="4" id="KW-1185">Reference proteome</keyword>
<dbReference type="EMBL" id="JABFAJ010000019">
    <property type="protein sequence ID" value="NNU27979.1"/>
    <property type="molecule type" value="Genomic_DNA"/>
</dbReference>
<evidence type="ECO:0000256" key="1">
    <source>
        <dbReference type="SAM" id="Phobius"/>
    </source>
</evidence>
<dbReference type="AlphaFoldDB" id="A0A849K7H4"/>
<sequence>MTSGSWARADGSAAGRSDGERGSAVAEFALVSALLVALFLGVVQVALALHVRAVAIDAAAEGARLAARTDHDLGAGAQRTRDLLASALSERYAGDVVVGTTRRGGLDLVRVTVTAPLPVVGLLGPSGAMTVEGHAVDESA</sequence>
<evidence type="ECO:0000313" key="3">
    <source>
        <dbReference type="EMBL" id="NNU27979.1"/>
    </source>
</evidence>
<keyword evidence="1" id="KW-1133">Transmembrane helix</keyword>
<feature type="transmembrane region" description="Helical" evidence="1">
    <location>
        <begin position="28"/>
        <end position="49"/>
    </location>
</feature>
<protein>
    <submittedName>
        <fullName evidence="3">Pilus assembly protein</fullName>
    </submittedName>
</protein>
<dbReference type="Proteomes" id="UP000557204">
    <property type="component" value="Unassembled WGS sequence"/>
</dbReference>
<dbReference type="Pfam" id="PF07811">
    <property type="entry name" value="TadE"/>
    <property type="match status" value="1"/>
</dbReference>
<evidence type="ECO:0000259" key="2">
    <source>
        <dbReference type="Pfam" id="PF07811"/>
    </source>
</evidence>
<reference evidence="3 4" key="1">
    <citation type="submission" date="2020-05" db="EMBL/GenBank/DDBJ databases">
        <title>Genome sequence of Isoptericola sp. JC619 isolated from Chilika lagoon, India.</title>
        <authorList>
            <person name="Kumar D."/>
            <person name="Appam K."/>
            <person name="Gandham S."/>
            <person name="Uppada J."/>
            <person name="Sasikala C."/>
            <person name="Venkata Ramana C."/>
        </authorList>
    </citation>
    <scope>NUCLEOTIDE SEQUENCE [LARGE SCALE GENOMIC DNA]</scope>
    <source>
        <strain evidence="3 4">JC619</strain>
    </source>
</reference>
<comment type="caution">
    <text evidence="3">The sequence shown here is derived from an EMBL/GenBank/DDBJ whole genome shotgun (WGS) entry which is preliminary data.</text>
</comment>
<name>A0A849K7H4_9MICO</name>
<proteinExistence type="predicted"/>
<accession>A0A849K7H4</accession>
<keyword evidence="1" id="KW-0472">Membrane</keyword>
<gene>
    <name evidence="3" type="ORF">HLI28_10545</name>
</gene>
<keyword evidence="1" id="KW-0812">Transmembrane</keyword>
<dbReference type="InterPro" id="IPR012495">
    <property type="entry name" value="TadE-like_dom"/>
</dbReference>
<evidence type="ECO:0000313" key="4">
    <source>
        <dbReference type="Proteomes" id="UP000557204"/>
    </source>
</evidence>